<dbReference type="EMBL" id="BK059091">
    <property type="protein sequence ID" value="DAE28722.1"/>
    <property type="molecule type" value="Genomic_DNA"/>
</dbReference>
<reference evidence="1" key="1">
    <citation type="journal article" date="2021" name="Proc. Natl. Acad. Sci. U.S.A.">
        <title>A Catalog of Tens of Thousands of Viruses from Human Metagenomes Reveals Hidden Associations with Chronic Diseases.</title>
        <authorList>
            <person name="Tisza M.J."/>
            <person name="Buck C.B."/>
        </authorList>
    </citation>
    <scope>NUCLEOTIDE SEQUENCE</scope>
    <source>
        <strain evidence="1">CtmTa7</strain>
    </source>
</reference>
<evidence type="ECO:0000313" key="1">
    <source>
        <dbReference type="EMBL" id="DAE28722.1"/>
    </source>
</evidence>
<sequence length="36" mass="4077">MVRIKFKNGSYNDGMDSFNAALGSFSMFKDLVELKD</sequence>
<accession>A0A8S5RC54</accession>
<name>A0A8S5RC54_9VIRU</name>
<protein>
    <submittedName>
        <fullName evidence="1">Uncharacterized protein</fullName>
    </submittedName>
</protein>
<organism evidence="1">
    <name type="scientific">virus sp. ctmTa7</name>
    <dbReference type="NCBI Taxonomy" id="2828255"/>
    <lineage>
        <taxon>Viruses</taxon>
    </lineage>
</organism>
<proteinExistence type="predicted"/>